<accession>A0A3M4W8X6</accession>
<gene>
    <name evidence="2" type="ORF">ALP84_00592</name>
</gene>
<dbReference type="InterPro" id="IPR029058">
    <property type="entry name" value="AB_hydrolase_fold"/>
</dbReference>
<dbReference type="Gene3D" id="3.40.50.1820">
    <property type="entry name" value="alpha/beta hydrolase"/>
    <property type="match status" value="1"/>
</dbReference>
<dbReference type="InterPro" id="IPR000073">
    <property type="entry name" value="AB_hydrolase_1"/>
</dbReference>
<proteinExistence type="predicted"/>
<protein>
    <recommendedName>
        <fullName evidence="1">AB hydrolase-1 domain-containing protein</fullName>
    </recommendedName>
</protein>
<dbReference type="InterPro" id="IPR017208">
    <property type="entry name" value="UCP037442_abhydr"/>
</dbReference>
<organism evidence="2 3">
    <name type="scientific">Pseudomonas cichorii</name>
    <dbReference type="NCBI Taxonomy" id="36746"/>
    <lineage>
        <taxon>Bacteria</taxon>
        <taxon>Pseudomonadati</taxon>
        <taxon>Pseudomonadota</taxon>
        <taxon>Gammaproteobacteria</taxon>
        <taxon>Pseudomonadales</taxon>
        <taxon>Pseudomonadaceae</taxon>
        <taxon>Pseudomonas</taxon>
    </lineage>
</organism>
<evidence type="ECO:0000313" key="3">
    <source>
        <dbReference type="Proteomes" id="UP000278332"/>
    </source>
</evidence>
<dbReference type="Pfam" id="PF12697">
    <property type="entry name" value="Abhydrolase_6"/>
    <property type="match status" value="1"/>
</dbReference>
<dbReference type="PIRSF" id="PIRSF037442">
    <property type="entry name" value="UCP037442_abhydr"/>
    <property type="match status" value="1"/>
</dbReference>
<evidence type="ECO:0000259" key="1">
    <source>
        <dbReference type="Pfam" id="PF12697"/>
    </source>
</evidence>
<dbReference type="SUPFAM" id="SSF53474">
    <property type="entry name" value="alpha/beta-Hydrolases"/>
    <property type="match status" value="1"/>
</dbReference>
<sequence>MKTTNHSITCRDGYNVEVTLHNGASPAKAVVQINPATGVTERMYFPFAHYLVANGFTVITYNYRGVSRNGPHPKTVKAGFISWADNDVETVTHWVSGQYSGIPHLAVGHSFGGHAIGLCESSSKLKAAVTVCAHAGCLRFIRPWQERLKVAILLKALGPISANFLGYFPGRRLGIGEDLPADVMREWSRWTSLRQYFFDDPSVNAPARFARPTMPILAVGVDDDPWAPAEAIDLMAGHLTGCTVERRQFGPADSGGSAIGHLGFFRQQHADTLWPVVARWLETQLPGNPNGA</sequence>
<feature type="domain" description="AB hydrolase-1" evidence="1">
    <location>
        <begin position="39"/>
        <end position="236"/>
    </location>
</feature>
<dbReference type="AlphaFoldDB" id="A0A3M4W8X6"/>
<comment type="caution">
    <text evidence="2">The sequence shown here is derived from an EMBL/GenBank/DDBJ whole genome shotgun (WGS) entry which is preliminary data.</text>
</comment>
<dbReference type="EMBL" id="RBRY01000042">
    <property type="protein sequence ID" value="RMR60598.1"/>
    <property type="molecule type" value="Genomic_DNA"/>
</dbReference>
<reference evidence="2 3" key="1">
    <citation type="submission" date="2018-08" db="EMBL/GenBank/DDBJ databases">
        <title>Recombination of ecologically and evolutionarily significant loci maintains genetic cohesion in the Pseudomonas syringae species complex.</title>
        <authorList>
            <person name="Dillon M."/>
            <person name="Thakur S."/>
            <person name="Almeida R.N.D."/>
            <person name="Weir B.S."/>
            <person name="Guttman D.S."/>
        </authorList>
    </citation>
    <scope>NUCLEOTIDE SEQUENCE [LARGE SCALE GENOMIC DNA]</scope>
    <source>
        <strain evidence="2 3">ICMP 6917</strain>
    </source>
</reference>
<name>A0A3M4W8X6_PSECI</name>
<evidence type="ECO:0000313" key="2">
    <source>
        <dbReference type="EMBL" id="RMR60598.1"/>
    </source>
</evidence>
<dbReference type="Proteomes" id="UP000278332">
    <property type="component" value="Unassembled WGS sequence"/>
</dbReference>
<dbReference type="RefSeq" id="WP_122320627.1">
    <property type="nucleotide sequence ID" value="NZ_BLVV01000010.1"/>
</dbReference>